<evidence type="ECO:0000313" key="2">
    <source>
        <dbReference type="Proteomes" id="UP001642409"/>
    </source>
</evidence>
<proteinExistence type="predicted"/>
<keyword evidence="2" id="KW-1185">Reference proteome</keyword>
<protein>
    <submittedName>
        <fullName evidence="1">Hypothetical_protein</fullName>
    </submittedName>
</protein>
<sequence>MRGRWNDQIEPYDRISQQRYSVECRVAITLQIDQEMYLDLMGQNDKVQLYLAQVIDGMLKGESFNNEQHYSQKMIINIMKLVKVQIQNNYIVRKRLILNDSPNHSIVLRISGDNM</sequence>
<dbReference type="Proteomes" id="UP001642409">
    <property type="component" value="Unassembled WGS sequence"/>
</dbReference>
<accession>A0ABP1H4E3</accession>
<organism evidence="1 2">
    <name type="scientific">Hexamita inflata</name>
    <dbReference type="NCBI Taxonomy" id="28002"/>
    <lineage>
        <taxon>Eukaryota</taxon>
        <taxon>Metamonada</taxon>
        <taxon>Diplomonadida</taxon>
        <taxon>Hexamitidae</taxon>
        <taxon>Hexamitinae</taxon>
        <taxon>Hexamita</taxon>
    </lineage>
</organism>
<reference evidence="1 2" key="1">
    <citation type="submission" date="2024-07" db="EMBL/GenBank/DDBJ databases">
        <authorList>
            <person name="Akdeniz Z."/>
        </authorList>
    </citation>
    <scope>NUCLEOTIDE SEQUENCE [LARGE SCALE GENOMIC DNA]</scope>
</reference>
<gene>
    <name evidence="1" type="ORF">HINF_LOCUS9045</name>
</gene>
<dbReference type="EMBL" id="CAXDID020000019">
    <property type="protein sequence ID" value="CAL5985680.1"/>
    <property type="molecule type" value="Genomic_DNA"/>
</dbReference>
<evidence type="ECO:0000313" key="1">
    <source>
        <dbReference type="EMBL" id="CAL5985680.1"/>
    </source>
</evidence>
<comment type="caution">
    <text evidence="1">The sequence shown here is derived from an EMBL/GenBank/DDBJ whole genome shotgun (WGS) entry which is preliminary data.</text>
</comment>
<name>A0ABP1H4E3_9EUKA</name>